<dbReference type="RefSeq" id="WP_167369550.1">
    <property type="nucleotide sequence ID" value="NZ_FQWC01000011.1"/>
</dbReference>
<dbReference type="EMBL" id="FQWC01000011">
    <property type="protein sequence ID" value="SHH77102.1"/>
    <property type="molecule type" value="Genomic_DNA"/>
</dbReference>
<keyword evidence="1" id="KW-1133">Transmembrane helix</keyword>
<protein>
    <submittedName>
        <fullName evidence="2">Uncharacterized protein</fullName>
    </submittedName>
</protein>
<reference evidence="3" key="1">
    <citation type="submission" date="2016-11" db="EMBL/GenBank/DDBJ databases">
        <authorList>
            <person name="Varghese N."/>
            <person name="Submissions S."/>
        </authorList>
    </citation>
    <scope>NUCLEOTIDE SEQUENCE [LARGE SCALE GENOMIC DNA]</scope>
    <source>
        <strain evidence="3">DSM 17963</strain>
    </source>
</reference>
<evidence type="ECO:0000313" key="3">
    <source>
        <dbReference type="Proteomes" id="UP000184071"/>
    </source>
</evidence>
<dbReference type="STRING" id="370979.SAMN05443663_11188"/>
<dbReference type="AlphaFoldDB" id="A0A1M5VPC5"/>
<dbReference type="Proteomes" id="UP000184071">
    <property type="component" value="Unassembled WGS sequence"/>
</dbReference>
<evidence type="ECO:0000256" key="1">
    <source>
        <dbReference type="SAM" id="Phobius"/>
    </source>
</evidence>
<organism evidence="2 3">
    <name type="scientific">Flavobacterium defluvii</name>
    <dbReference type="NCBI Taxonomy" id="370979"/>
    <lineage>
        <taxon>Bacteria</taxon>
        <taxon>Pseudomonadati</taxon>
        <taxon>Bacteroidota</taxon>
        <taxon>Flavobacteriia</taxon>
        <taxon>Flavobacteriales</taxon>
        <taxon>Flavobacteriaceae</taxon>
        <taxon>Flavobacterium</taxon>
    </lineage>
</organism>
<sequence length="55" mass="6001">MEKQGQITLLAGIFLVISGSVLVSLQYNSLGTVSFILAIIVLFYSVIQLNKNKKS</sequence>
<name>A0A1M5VPC5_9FLAO</name>
<keyword evidence="1" id="KW-0812">Transmembrane</keyword>
<gene>
    <name evidence="2" type="ORF">SAMN05443663_11188</name>
</gene>
<evidence type="ECO:0000313" key="2">
    <source>
        <dbReference type="EMBL" id="SHH77102.1"/>
    </source>
</evidence>
<keyword evidence="1" id="KW-0472">Membrane</keyword>
<proteinExistence type="predicted"/>
<feature type="transmembrane region" description="Helical" evidence="1">
    <location>
        <begin position="33"/>
        <end position="50"/>
    </location>
</feature>
<accession>A0A1M5VPC5</accession>
<keyword evidence="3" id="KW-1185">Reference proteome</keyword>
<feature type="transmembrane region" description="Helical" evidence="1">
    <location>
        <begin position="7"/>
        <end position="27"/>
    </location>
</feature>